<dbReference type="Proteomes" id="UP000000212">
    <property type="component" value="Chromosome"/>
</dbReference>
<proteinExistence type="predicted"/>
<name>K8E5Z4_CARML</name>
<accession>K8E5Z4</accession>
<keyword evidence="2" id="KW-1185">Reference proteome</keyword>
<dbReference type="EMBL" id="HE999757">
    <property type="protein sequence ID" value="CCO12149.2"/>
    <property type="molecule type" value="Genomic_DNA"/>
</dbReference>
<sequence length="39" mass="4314">MENNKSFIDELIESVVKKAPLYAKATKKNSSNSTKISAK</sequence>
<reference evidence="2" key="1">
    <citation type="journal article" date="2013" name="Genome Announc.">
        <title>Complete Chromosome Sequence of Carnobacterium maltaromaticum LMA 28.</title>
        <authorList>
            <person name="Cailliez-Grimal C."/>
            <person name="Chaillou S."/>
            <person name="Anba-Mondoloni J."/>
            <person name="Loux V."/>
            <person name="Afzal M.I."/>
            <person name="Rahman A."/>
            <person name="Kergourlay G."/>
            <person name="Champomier-Verges M.C."/>
            <person name="Zagorec M."/>
            <person name="Dalgaard P."/>
            <person name="Leisner J.J."/>
            <person name="Prevost H."/>
            <person name="Revol-Junelles A.M."/>
            <person name="Borges F."/>
        </authorList>
    </citation>
    <scope>NUCLEOTIDE SEQUENCE</scope>
    <source>
        <strain evidence="2">LMA28</strain>
    </source>
</reference>
<protein>
    <submittedName>
        <fullName evidence="1">Uncharacterized protein</fullName>
    </submittedName>
</protein>
<dbReference type="AlphaFoldDB" id="K8E5Z4"/>
<evidence type="ECO:0000313" key="2">
    <source>
        <dbReference type="Proteomes" id="UP000000212"/>
    </source>
</evidence>
<dbReference type="KEGG" id="cml:BN424_2726"/>
<dbReference type="HOGENOM" id="CLU_3306685_0_0_9"/>
<gene>
    <name evidence="1" type="ORF">BN424_2726</name>
</gene>
<organism evidence="1 2">
    <name type="scientific">Carnobacterium maltaromaticum LMA28</name>
    <dbReference type="NCBI Taxonomy" id="1234679"/>
    <lineage>
        <taxon>Bacteria</taxon>
        <taxon>Bacillati</taxon>
        <taxon>Bacillota</taxon>
        <taxon>Bacilli</taxon>
        <taxon>Lactobacillales</taxon>
        <taxon>Carnobacteriaceae</taxon>
        <taxon>Carnobacterium</taxon>
    </lineage>
</organism>
<evidence type="ECO:0000313" key="1">
    <source>
        <dbReference type="EMBL" id="CCO12149.2"/>
    </source>
</evidence>